<dbReference type="Gene3D" id="1.20.1260.20">
    <property type="entry name" value="PPE superfamily"/>
    <property type="match status" value="1"/>
</dbReference>
<dbReference type="GO" id="GO:0052572">
    <property type="term" value="P:response to host immune response"/>
    <property type="evidence" value="ECO:0007669"/>
    <property type="project" value="TreeGrafter"/>
</dbReference>
<dbReference type="AlphaFoldDB" id="A0A1X0XRP2"/>
<evidence type="ECO:0000313" key="5">
    <source>
        <dbReference type="EMBL" id="ORJ55575.1"/>
    </source>
</evidence>
<comment type="similarity">
    <text evidence="1">Belongs to the mycobacterial PPE family.</text>
</comment>
<proteinExistence type="inferred from homology"/>
<feature type="domain" description="PPE" evidence="3">
    <location>
        <begin position="6"/>
        <end position="168"/>
    </location>
</feature>
<dbReference type="RefSeq" id="WP_082811616.1">
    <property type="nucleotide sequence ID" value="NZ_MZZM01000030.1"/>
</dbReference>
<keyword evidence="6" id="KW-1185">Reference proteome</keyword>
<dbReference type="Pfam" id="PF00823">
    <property type="entry name" value="PPE"/>
    <property type="match status" value="1"/>
</dbReference>
<comment type="caution">
    <text evidence="5">The sequence shown here is derived from an EMBL/GenBank/DDBJ whole genome shotgun (WGS) entry which is preliminary data.</text>
</comment>
<dbReference type="Pfam" id="PF12484">
    <property type="entry name" value="PPE-SVP"/>
    <property type="match status" value="1"/>
</dbReference>
<organism evidence="5 6">
    <name type="scientific">Mycobacterium simiae</name>
    <name type="common">Mycobacterium habana</name>
    <dbReference type="NCBI Taxonomy" id="1784"/>
    <lineage>
        <taxon>Bacteria</taxon>
        <taxon>Bacillati</taxon>
        <taxon>Actinomycetota</taxon>
        <taxon>Actinomycetes</taxon>
        <taxon>Mycobacteriales</taxon>
        <taxon>Mycobacteriaceae</taxon>
        <taxon>Mycobacterium</taxon>
        <taxon>Mycobacterium simiae complex</taxon>
    </lineage>
</organism>
<accession>A0A1X0XRP2</accession>
<dbReference type="FunFam" id="1.20.1260.20:FF:000001">
    <property type="entry name" value="PPE family protein PPE41"/>
    <property type="match status" value="1"/>
</dbReference>
<feature type="domain" description="PPE family C-terminal" evidence="4">
    <location>
        <begin position="311"/>
        <end position="387"/>
    </location>
</feature>
<evidence type="ECO:0000259" key="3">
    <source>
        <dbReference type="Pfam" id="PF00823"/>
    </source>
</evidence>
<reference evidence="5 6" key="1">
    <citation type="submission" date="2017-03" db="EMBL/GenBank/DDBJ databases">
        <title>Genomic insights into Mycobacterium simiae human colonization.</title>
        <authorList>
            <person name="Steffani J.L."/>
            <person name="Brunck M.E."/>
            <person name="Cruz E."/>
            <person name="Montiel R."/>
            <person name="Barona F."/>
        </authorList>
    </citation>
    <scope>NUCLEOTIDE SEQUENCE [LARGE SCALE GENOMIC DNA]</scope>
    <source>
        <strain evidence="5 6">MsiGto</strain>
    </source>
</reference>
<dbReference type="PANTHER" id="PTHR46766">
    <property type="entry name" value="GLUTAMINE-RICH PROTEIN 2"/>
    <property type="match status" value="1"/>
</dbReference>
<dbReference type="Proteomes" id="UP000193040">
    <property type="component" value="Unassembled WGS sequence"/>
</dbReference>
<evidence type="ECO:0008006" key="7">
    <source>
        <dbReference type="Google" id="ProtNLM"/>
    </source>
</evidence>
<evidence type="ECO:0000256" key="1">
    <source>
        <dbReference type="ARBA" id="ARBA00010652"/>
    </source>
</evidence>
<dbReference type="PANTHER" id="PTHR46766:SF1">
    <property type="entry name" value="GLUTAMINE-RICH PROTEIN 2"/>
    <property type="match status" value="1"/>
</dbReference>
<sequence>MAVIVDFSTLPPEINSARMHSGPGSAPMLAAASAWHGLAAELRTTTLSYRSVVLALTDDDWRGPASAAMATAATTFVSWLSRAAQQAELTATQAAAAARAYETALAATVPPDAVADNRAQLAILVTTNALGQNSPAIAVAEAHYAEMWAQDAIAMYGYASASAAATRLVPFMAPPATSRAATEAGDQEGNGVGKPTHAQLLSAIPRTLQALASPRSFGRSNHSPDHLFSGASVPPWMQTLWSNWGPNATLWDTIFSSAFFMPGNWLGNVTDFMGLNGAQAASVAAETTGSTTTSAAAVPLPAAHMVGASATAGVGKASVIGPLSVPPSWTAVPQSGVSIASTSAGTPMVAPAASTAVPGMPAAPPSARPYGRPTPQYGFRPTFVARPPSAG</sequence>
<gene>
    <name evidence="5" type="ORF">B5M45_24775</name>
</gene>
<feature type="region of interest" description="Disordered" evidence="2">
    <location>
        <begin position="357"/>
        <end position="391"/>
    </location>
</feature>
<name>A0A1X0XRP2_MYCSI</name>
<dbReference type="InterPro" id="IPR000030">
    <property type="entry name" value="PPE_dom"/>
</dbReference>
<evidence type="ECO:0000313" key="6">
    <source>
        <dbReference type="Proteomes" id="UP000193040"/>
    </source>
</evidence>
<protein>
    <recommendedName>
        <fullName evidence="7">PPE family protein</fullName>
    </recommendedName>
</protein>
<evidence type="ECO:0000256" key="2">
    <source>
        <dbReference type="SAM" id="MobiDB-lite"/>
    </source>
</evidence>
<dbReference type="EMBL" id="MZZM01000030">
    <property type="protein sequence ID" value="ORJ55575.1"/>
    <property type="molecule type" value="Genomic_DNA"/>
</dbReference>
<evidence type="ECO:0000259" key="4">
    <source>
        <dbReference type="Pfam" id="PF12484"/>
    </source>
</evidence>
<dbReference type="STRING" id="1784.VC42_27380"/>
<dbReference type="InterPro" id="IPR038332">
    <property type="entry name" value="PPE_sf"/>
</dbReference>
<dbReference type="SUPFAM" id="SSF140459">
    <property type="entry name" value="PE/PPE dimer-like"/>
    <property type="match status" value="1"/>
</dbReference>
<dbReference type="InterPro" id="IPR022171">
    <property type="entry name" value="PPE_C"/>
</dbReference>